<proteinExistence type="predicted"/>
<feature type="compositionally biased region" description="Acidic residues" evidence="1">
    <location>
        <begin position="195"/>
        <end position="206"/>
    </location>
</feature>
<evidence type="ECO:0000256" key="1">
    <source>
        <dbReference type="SAM" id="MobiDB-lite"/>
    </source>
</evidence>
<protein>
    <submittedName>
        <fullName evidence="2">Uncharacterized protein</fullName>
    </submittedName>
</protein>
<comment type="caution">
    <text evidence="2">The sequence shown here is derived from an EMBL/GenBank/DDBJ whole genome shotgun (WGS) entry which is preliminary data.</text>
</comment>
<feature type="compositionally biased region" description="Polar residues" evidence="1">
    <location>
        <begin position="19"/>
        <end position="28"/>
    </location>
</feature>
<feature type="compositionally biased region" description="Basic and acidic residues" evidence="1">
    <location>
        <begin position="33"/>
        <end position="56"/>
    </location>
</feature>
<reference evidence="2 3" key="1">
    <citation type="submission" date="2018-06" db="EMBL/GenBank/DDBJ databases">
        <title>Genome analysis of cellulolytic fungus Trichoderma lentiforme CFAM-422.</title>
        <authorList>
            <person name="Steindorff A.S."/>
            <person name="Formighieri E.F."/>
            <person name="Midorikawa G.E.O."/>
            <person name="Tamietti M.S."/>
            <person name="Ramos E.Z."/>
            <person name="Silva A.S."/>
            <person name="Bon E.P.S."/>
            <person name="Mendes T.D."/>
            <person name="Damaso M.C.T."/>
            <person name="Favaro L.C.L."/>
        </authorList>
    </citation>
    <scope>NUCLEOTIDE SEQUENCE [LARGE SCALE GENOMIC DNA]</scope>
    <source>
        <strain evidence="2 3">CFAM-422</strain>
    </source>
</reference>
<feature type="region of interest" description="Disordered" evidence="1">
    <location>
        <begin position="115"/>
        <end position="159"/>
    </location>
</feature>
<gene>
    <name evidence="2" type="ORF">CFAM422_010236</name>
</gene>
<feature type="compositionally biased region" description="Basic and acidic residues" evidence="1">
    <location>
        <begin position="531"/>
        <end position="552"/>
    </location>
</feature>
<feature type="compositionally biased region" description="Basic and acidic residues" evidence="1">
    <location>
        <begin position="80"/>
        <end position="91"/>
    </location>
</feature>
<dbReference type="EMBL" id="QLNT01000020">
    <property type="protein sequence ID" value="KAF3062938.1"/>
    <property type="molecule type" value="Genomic_DNA"/>
</dbReference>
<feature type="compositionally biased region" description="Basic and acidic residues" evidence="1">
    <location>
        <begin position="227"/>
        <end position="236"/>
    </location>
</feature>
<feature type="region of interest" description="Disordered" evidence="1">
    <location>
        <begin position="70"/>
        <end position="99"/>
    </location>
</feature>
<dbReference type="Proteomes" id="UP000801864">
    <property type="component" value="Unassembled WGS sequence"/>
</dbReference>
<feature type="region of interest" description="Disordered" evidence="1">
    <location>
        <begin position="525"/>
        <end position="709"/>
    </location>
</feature>
<feature type="compositionally biased region" description="Basic and acidic residues" evidence="1">
    <location>
        <begin position="663"/>
        <end position="673"/>
    </location>
</feature>
<feature type="compositionally biased region" description="Basic and acidic residues" evidence="1">
    <location>
        <begin position="284"/>
        <end position="298"/>
    </location>
</feature>
<keyword evidence="3" id="KW-1185">Reference proteome</keyword>
<feature type="compositionally biased region" description="Polar residues" evidence="1">
    <location>
        <begin position="582"/>
        <end position="616"/>
    </location>
</feature>
<feature type="region of interest" description="Disordered" evidence="1">
    <location>
        <begin position="1"/>
        <end position="56"/>
    </location>
</feature>
<name>A0A9P4X7R6_9HYPO</name>
<feature type="region of interest" description="Disordered" evidence="1">
    <location>
        <begin position="461"/>
        <end position="498"/>
    </location>
</feature>
<accession>A0A9P4X7R6</accession>
<organism evidence="2 3">
    <name type="scientific">Trichoderma lentiforme</name>
    <dbReference type="NCBI Taxonomy" id="1567552"/>
    <lineage>
        <taxon>Eukaryota</taxon>
        <taxon>Fungi</taxon>
        <taxon>Dikarya</taxon>
        <taxon>Ascomycota</taxon>
        <taxon>Pezizomycotina</taxon>
        <taxon>Sordariomycetes</taxon>
        <taxon>Hypocreomycetidae</taxon>
        <taxon>Hypocreales</taxon>
        <taxon>Hypocreaceae</taxon>
        <taxon>Trichoderma</taxon>
    </lineage>
</organism>
<evidence type="ECO:0000313" key="2">
    <source>
        <dbReference type="EMBL" id="KAF3062938.1"/>
    </source>
</evidence>
<dbReference type="AlphaFoldDB" id="A0A9P4X7R6"/>
<sequence>MVQRTFTIVPPAGPAERTPVNNRPMTSKQVRKAYKEANRVPRVSRAEQLRQERAEQERIRKEFEKDKAALKARTLREKKRAKEQAEREEKRKKGLPLVNVRPSQDTIAWFVRGKGSGTKRDCRGQNAATTPVLPIAEEPEEDEGDLPSPKRLCSQEQPKEEGCEKASCEKASCEKASCEKADCEKADYEKEDWVEEDFEEEDFEELEEKREEVLPALEEPTTQVDTTPEKNERTAEEDFLEDFEIMSDDEMSKLSFNQVAKKSSVINAEDHLPTCPEATPANQEKGHSHHETTLHKPESPITIKNPKPLALPEFDLISDDEDDLEQEMLALDVALISQKQLSKQPALVIVSQGSQKRARTATGYEMDLGLATGLLNNISQETLSKRDEQACLMPPPPIPAALQRSRSPISPVAVQPQAPPLSTQQILFNMDDFFPTSSQQAAELEEEETTFISQSLKSCSIPRAKAPSPVAEKDLPPPDTASSSPSPPKPFFTASGSNERLAVALLRSRRTAEQEEEQRRRALQLEALELEEAKKRDSERRAREKRLADSKTKMNAANHTPSKTEPREKGQHPRQTRPAVATTPQFSTRRGFTTNPNRTPANTSVQRTPLVTTRANATLPTTKPLPTAETKRPSPLGNAPRKESPPTTVKAANKPLPLKVQITRHETPKKVSKENTTSPGVREAKNLMDSQESEFGGSWMDELATELSL</sequence>
<feature type="region of interest" description="Disordered" evidence="1">
    <location>
        <begin position="281"/>
        <end position="306"/>
    </location>
</feature>
<feature type="region of interest" description="Disordered" evidence="1">
    <location>
        <begin position="195"/>
        <end position="236"/>
    </location>
</feature>
<evidence type="ECO:0000313" key="3">
    <source>
        <dbReference type="Proteomes" id="UP000801864"/>
    </source>
</evidence>
<feature type="compositionally biased region" description="Low complexity" evidence="1">
    <location>
        <begin position="617"/>
        <end position="628"/>
    </location>
</feature>
<feature type="compositionally biased region" description="Basic and acidic residues" evidence="1">
    <location>
        <begin position="562"/>
        <end position="571"/>
    </location>
</feature>